<sequence>MKFTSAISSVASLASLAVYASASYISTKEVSGRYFVDSDSGEAFFLKGVDYQPGGSSSFEDGSDPLSDVESCTRDIVLFQELGINTIRIYSIDPSIDHDECMTKLAAAGIYLLLDVNTPIYGQSLNRDEPWTTYTESYLTHVFAVIEAFAGYNNTLGFFAGNEVVNNETSAEASPHYVKAVVRDMKEYMGNHTIRQIPVGYSSADDLDYRVSLANYLEAGPAEDAVDFYGVNSYEWCGENTFEGAGFDTLVENFENYTIPVFFSEFGCNLVQPRLFEEVASIFSNNMSKVFSGGLVYEYSQEDSDYGLVSIADDGSVTMLSDFTALSAKFATATTSGLSTASASARPTTYLDYYNNIDFNTTIPDTLASTVIADGLNSTYVRGAFVKISDLSSNYSIYDVSGDAVDATMTTKIALTIPTDSAIEQTDSDADEVDSSASASASASASSTASNTASTSDSTGSSASATSSSSSSTSSSASLSNFVSSSEKMGVAALLAAAVGLAVV</sequence>
<comment type="function">
    <text evidence="6">Splits internally a 1,3-beta-glucan molecule and transfers the newly generated reducing end (the donor) to the non-reducing end of another 1,3-beta-glucan molecule (the acceptor) forming a 1,3-beta linkage, resulting in the elongation of 1,3-beta-glucan chains in the cell wall.</text>
</comment>
<gene>
    <name evidence="8" type="ORF">BZA70DRAFT_30202</name>
</gene>
<comment type="similarity">
    <text evidence="2 6">Belongs to the glycosyl hydrolase 72 family.</text>
</comment>
<dbReference type="PANTHER" id="PTHR31468:SF14">
    <property type="entry name" value="1,3-BETA-GLUCANOSYLTRANSFERASE GAS4"/>
    <property type="match status" value="1"/>
</dbReference>
<evidence type="ECO:0000256" key="4">
    <source>
        <dbReference type="ARBA" id="ARBA00022729"/>
    </source>
</evidence>
<evidence type="ECO:0000256" key="6">
    <source>
        <dbReference type="RuleBase" id="RU361209"/>
    </source>
</evidence>
<dbReference type="Pfam" id="PF03198">
    <property type="entry name" value="Glyco_hydro_72"/>
    <property type="match status" value="1"/>
</dbReference>
<dbReference type="RefSeq" id="XP_064770957.1">
    <property type="nucleotide sequence ID" value="XM_064914729.1"/>
</dbReference>
<dbReference type="EC" id="2.4.1.-" evidence="6"/>
<feature type="compositionally biased region" description="Low complexity" evidence="7">
    <location>
        <begin position="435"/>
        <end position="476"/>
    </location>
</feature>
<keyword evidence="6" id="KW-0808">Transferase</keyword>
<evidence type="ECO:0000256" key="2">
    <source>
        <dbReference type="ARBA" id="ARBA00007528"/>
    </source>
</evidence>
<comment type="caution">
    <text evidence="8">The sequence shown here is derived from an EMBL/GenBank/DDBJ whole genome shotgun (WGS) entry which is preliminary data.</text>
</comment>
<feature type="signal peptide" evidence="6">
    <location>
        <begin position="1"/>
        <end position="22"/>
    </location>
</feature>
<keyword evidence="6" id="KW-0472">Membrane</keyword>
<keyword evidence="5" id="KW-0325">Glycoprotein</keyword>
<feature type="region of interest" description="Disordered" evidence="7">
    <location>
        <begin position="424"/>
        <end position="476"/>
    </location>
</feature>
<name>A0ABR1FDJ5_9ASCO</name>
<organism evidence="8 9">
    <name type="scientific">Myxozyma melibiosi</name>
    <dbReference type="NCBI Taxonomy" id="54550"/>
    <lineage>
        <taxon>Eukaryota</taxon>
        <taxon>Fungi</taxon>
        <taxon>Dikarya</taxon>
        <taxon>Ascomycota</taxon>
        <taxon>Saccharomycotina</taxon>
        <taxon>Lipomycetes</taxon>
        <taxon>Lipomycetales</taxon>
        <taxon>Lipomycetaceae</taxon>
        <taxon>Myxozyma</taxon>
    </lineage>
</organism>
<evidence type="ECO:0000256" key="1">
    <source>
        <dbReference type="ARBA" id="ARBA00004589"/>
    </source>
</evidence>
<evidence type="ECO:0000313" key="8">
    <source>
        <dbReference type="EMBL" id="KAK7207924.1"/>
    </source>
</evidence>
<feature type="chain" id="PRO_5044982737" description="1,3-beta-glucanosyltransferase" evidence="6">
    <location>
        <begin position="23"/>
        <end position="504"/>
    </location>
</feature>
<dbReference type="Proteomes" id="UP001498771">
    <property type="component" value="Unassembled WGS sequence"/>
</dbReference>
<reference evidence="8 9" key="1">
    <citation type="submission" date="2024-03" db="EMBL/GenBank/DDBJ databases">
        <title>Genome-scale model development and genomic sequencing of the oleaginous clade Lipomyces.</title>
        <authorList>
            <consortium name="Lawrence Berkeley National Laboratory"/>
            <person name="Czajka J.J."/>
            <person name="Han Y."/>
            <person name="Kim J."/>
            <person name="Mondo S.J."/>
            <person name="Hofstad B.A."/>
            <person name="Robles A."/>
            <person name="Haridas S."/>
            <person name="Riley R."/>
            <person name="LaButti K."/>
            <person name="Pangilinan J."/>
            <person name="Andreopoulos W."/>
            <person name="Lipzen A."/>
            <person name="Yan J."/>
            <person name="Wang M."/>
            <person name="Ng V."/>
            <person name="Grigoriev I.V."/>
            <person name="Spatafora J.W."/>
            <person name="Magnuson J.K."/>
            <person name="Baker S.E."/>
            <person name="Pomraning K.R."/>
        </authorList>
    </citation>
    <scope>NUCLEOTIDE SEQUENCE [LARGE SCALE GENOMIC DNA]</scope>
    <source>
        <strain evidence="8 9">Phaff 52-87</strain>
    </source>
</reference>
<evidence type="ECO:0000256" key="7">
    <source>
        <dbReference type="SAM" id="MobiDB-lite"/>
    </source>
</evidence>
<evidence type="ECO:0000256" key="5">
    <source>
        <dbReference type="ARBA" id="ARBA00023180"/>
    </source>
</evidence>
<proteinExistence type="inferred from homology"/>
<dbReference type="Gene3D" id="3.20.20.80">
    <property type="entry name" value="Glycosidases"/>
    <property type="match status" value="1"/>
</dbReference>
<dbReference type="SUPFAM" id="SSF51445">
    <property type="entry name" value="(Trans)glycosidases"/>
    <property type="match status" value="1"/>
</dbReference>
<keyword evidence="4 6" id="KW-0732">Signal</keyword>
<evidence type="ECO:0000256" key="3">
    <source>
        <dbReference type="ARBA" id="ARBA00022622"/>
    </source>
</evidence>
<dbReference type="PANTHER" id="PTHR31468">
    <property type="entry name" value="1,3-BETA-GLUCANOSYLTRANSFERASE GAS1"/>
    <property type="match status" value="1"/>
</dbReference>
<dbReference type="EMBL" id="JBBJBU010000001">
    <property type="protein sequence ID" value="KAK7207924.1"/>
    <property type="molecule type" value="Genomic_DNA"/>
</dbReference>
<accession>A0ABR1FDJ5</accession>
<comment type="subcellular location">
    <subcellularLocation>
        <location evidence="6">Cell membrane</location>
        <topology evidence="6">Lipid-anchor</topology>
        <topology evidence="6">GPI-anchor</topology>
    </subcellularLocation>
    <subcellularLocation>
        <location evidence="1">Membrane</location>
        <topology evidence="1">Lipid-anchor</topology>
        <topology evidence="1">GPI-anchor</topology>
    </subcellularLocation>
</comment>
<dbReference type="GeneID" id="90040241"/>
<keyword evidence="6" id="KW-0449">Lipoprotein</keyword>
<protein>
    <recommendedName>
        <fullName evidence="6">1,3-beta-glucanosyltransferase</fullName>
        <ecNumber evidence="6">2.4.1.-</ecNumber>
    </recommendedName>
</protein>
<keyword evidence="9" id="KW-1185">Reference proteome</keyword>
<dbReference type="InterPro" id="IPR004886">
    <property type="entry name" value="Glucanosyltransferase"/>
</dbReference>
<evidence type="ECO:0000313" key="9">
    <source>
        <dbReference type="Proteomes" id="UP001498771"/>
    </source>
</evidence>
<keyword evidence="3 6" id="KW-0336">GPI-anchor</keyword>
<dbReference type="InterPro" id="IPR017853">
    <property type="entry name" value="GH"/>
</dbReference>